<evidence type="ECO:0000313" key="4">
    <source>
        <dbReference type="Proteomes" id="UP000243797"/>
    </source>
</evidence>
<dbReference type="Proteomes" id="UP000243797">
    <property type="component" value="Unassembled WGS sequence"/>
</dbReference>
<dbReference type="PANTHER" id="PTHR11937">
    <property type="entry name" value="ACTIN"/>
    <property type="match status" value="1"/>
</dbReference>
<dbReference type="InterPro" id="IPR043129">
    <property type="entry name" value="ATPase_NBD"/>
</dbReference>
<comment type="similarity">
    <text evidence="1">Belongs to the actin family.</text>
</comment>
<reference evidence="3 4" key="1">
    <citation type="submission" date="2017-06" db="EMBL/GenBank/DDBJ databases">
        <title>Draft genome sequence of a variant of Elsinoe murrayae.</title>
        <authorList>
            <person name="Cheng Q."/>
        </authorList>
    </citation>
    <scope>NUCLEOTIDE SEQUENCE [LARGE SCALE GENOMIC DNA]</scope>
    <source>
        <strain evidence="3 4">CQ-2017a</strain>
    </source>
</reference>
<dbReference type="EMBL" id="NKHZ01000052">
    <property type="protein sequence ID" value="PNS17196.1"/>
    <property type="molecule type" value="Genomic_DNA"/>
</dbReference>
<dbReference type="OrthoDB" id="74201at2759"/>
<organism evidence="3 4">
    <name type="scientific">Sphaceloma murrayae</name>
    <dbReference type="NCBI Taxonomy" id="2082308"/>
    <lineage>
        <taxon>Eukaryota</taxon>
        <taxon>Fungi</taxon>
        <taxon>Dikarya</taxon>
        <taxon>Ascomycota</taxon>
        <taxon>Pezizomycotina</taxon>
        <taxon>Dothideomycetes</taxon>
        <taxon>Dothideomycetidae</taxon>
        <taxon>Myriangiales</taxon>
        <taxon>Elsinoaceae</taxon>
        <taxon>Sphaceloma</taxon>
    </lineage>
</organism>
<dbReference type="Gene3D" id="3.30.420.40">
    <property type="match status" value="3"/>
</dbReference>
<feature type="compositionally biased region" description="Polar residues" evidence="2">
    <location>
        <begin position="515"/>
        <end position="524"/>
    </location>
</feature>
<dbReference type="FunCoup" id="A0A2K1QQ31">
    <property type="interactions" value="352"/>
</dbReference>
<feature type="compositionally biased region" description="Polar residues" evidence="2">
    <location>
        <begin position="549"/>
        <end position="559"/>
    </location>
</feature>
<dbReference type="InParanoid" id="A0A2K1QQ31"/>
<dbReference type="Gene3D" id="3.90.640.60">
    <property type="match status" value="1"/>
</dbReference>
<proteinExistence type="inferred from homology"/>
<feature type="region of interest" description="Disordered" evidence="2">
    <location>
        <begin position="45"/>
        <end position="90"/>
    </location>
</feature>
<comment type="caution">
    <text evidence="3">The sequence shown here is derived from an EMBL/GenBank/DDBJ whole genome shotgun (WGS) entry which is preliminary data.</text>
</comment>
<dbReference type="STRING" id="2082308.A0A2K1QQ31"/>
<feature type="region of interest" description="Disordered" evidence="2">
    <location>
        <begin position="515"/>
        <end position="534"/>
    </location>
</feature>
<dbReference type="SUPFAM" id="SSF53067">
    <property type="entry name" value="Actin-like ATPase domain"/>
    <property type="match status" value="2"/>
</dbReference>
<protein>
    <submittedName>
        <fullName evidence="3">Uncharacterized protein</fullName>
    </submittedName>
</protein>
<dbReference type="InterPro" id="IPR004000">
    <property type="entry name" value="Actin"/>
</dbReference>
<dbReference type="SMART" id="SM00268">
    <property type="entry name" value="ACTIN"/>
    <property type="match status" value="1"/>
</dbReference>
<accession>A0A2K1QQ31</accession>
<evidence type="ECO:0000256" key="1">
    <source>
        <dbReference type="RuleBase" id="RU000487"/>
    </source>
</evidence>
<feature type="region of interest" description="Disordered" evidence="2">
    <location>
        <begin position="549"/>
        <end position="575"/>
    </location>
</feature>
<dbReference type="AlphaFoldDB" id="A0A2K1QQ31"/>
<name>A0A2K1QQ31_9PEZI</name>
<dbReference type="Pfam" id="PF00022">
    <property type="entry name" value="Actin"/>
    <property type="match status" value="1"/>
</dbReference>
<gene>
    <name evidence="3" type="ORF">CAC42_7250</name>
</gene>
<evidence type="ECO:0000256" key="2">
    <source>
        <dbReference type="SAM" id="MobiDB-lite"/>
    </source>
</evidence>
<evidence type="ECO:0000313" key="3">
    <source>
        <dbReference type="EMBL" id="PNS17196.1"/>
    </source>
</evidence>
<sequence>MPAFKDGELLIIQPGSQTTLAQLGLPESLTPARYRIRSCMFPAEKPGQYEPNKVRRKTKSSTNGAKAEGDVKIASAPAGSTAEEEEPEYEEDFESEEGAIWPIRNGQIVDWPAFFALINYVHKTPGPHFHTAVLLIAQPSWTPRDHERITQFYFEQFKSPAFAIMDSAVATSYGFGLENATVIDVGKDKADVSAVAGFMLHHTGRSAAIPDCGGESMTQRLQQLLGSKGFTRDMCEQLKKSSICEILNSDADIPTASGSTEQKEAIANPAIAASTGGNEPVSTATIETRRDAGENAGVGADAQEAEDNEGVVDVASIVASGKINEFIESKDKEKAEKATIKKKGGADANVNAPKVVRLPNSKRVKNSFVYEDHALHSAMKSMNVSGGQMAEMQAAMDSAAGRTLSTEGQTNEADGSMPTSGPIKREIEVGTERFMAASGGILDRIADAVFRTISSVEEHDKRPELWNNLAIVGNGSRVRGFKEGLLSRLQSKYQISPSSATIFTSELPSNMSTPLATGMNTPQPHGQPPMHAPSSVNPLLLAATTGQNAHLNPMGQSMSGAMESRHSSHGQTPTSINMAKIPEYFPEWKDVGYEEASFLGAQVAAKVIFTVDTGSSKGYMTRTDYNESGPSGIHDCSV</sequence>
<keyword evidence="4" id="KW-1185">Reference proteome</keyword>